<evidence type="ECO:0000256" key="3">
    <source>
        <dbReference type="PROSITE-ProRule" id="PRU00023"/>
    </source>
</evidence>
<name>A0AA39YLQ0_9PEZI</name>
<accession>A0AA39YLQ0</accession>
<evidence type="ECO:0000256" key="1">
    <source>
        <dbReference type="ARBA" id="ARBA00022737"/>
    </source>
</evidence>
<keyword evidence="1" id="KW-0677">Repeat</keyword>
<dbReference type="EMBL" id="JAULSV010000001">
    <property type="protein sequence ID" value="KAK0654868.1"/>
    <property type="molecule type" value="Genomic_DNA"/>
</dbReference>
<dbReference type="PROSITE" id="PS50297">
    <property type="entry name" value="ANK_REP_REGION"/>
    <property type="match status" value="3"/>
</dbReference>
<gene>
    <name evidence="4" type="ORF">B0T16DRAFT_297564</name>
</gene>
<feature type="non-terminal residue" evidence="4">
    <location>
        <position position="1"/>
    </location>
</feature>
<evidence type="ECO:0000256" key="2">
    <source>
        <dbReference type="ARBA" id="ARBA00023043"/>
    </source>
</evidence>
<dbReference type="InterPro" id="IPR050889">
    <property type="entry name" value="Dendritic_Spine_Reg/Scaffold"/>
</dbReference>
<dbReference type="AlphaFoldDB" id="A0AA39YLQ0"/>
<feature type="repeat" description="ANK" evidence="3">
    <location>
        <begin position="180"/>
        <end position="212"/>
    </location>
</feature>
<comment type="caution">
    <text evidence="4">The sequence shown here is derived from an EMBL/GenBank/DDBJ whole genome shotgun (WGS) entry which is preliminary data.</text>
</comment>
<keyword evidence="2 3" id="KW-0040">ANK repeat</keyword>
<proteinExistence type="predicted"/>
<dbReference type="SMART" id="SM00248">
    <property type="entry name" value="ANK"/>
    <property type="match status" value="6"/>
</dbReference>
<protein>
    <submittedName>
        <fullName evidence="4">Ankyrin repeat-containing domain protein</fullName>
    </submittedName>
</protein>
<evidence type="ECO:0000313" key="4">
    <source>
        <dbReference type="EMBL" id="KAK0654868.1"/>
    </source>
</evidence>
<dbReference type="SUPFAM" id="SSF48403">
    <property type="entry name" value="Ankyrin repeat"/>
    <property type="match status" value="1"/>
</dbReference>
<dbReference type="PANTHER" id="PTHR24166:SF48">
    <property type="entry name" value="PROTEIN VAPYRIN"/>
    <property type="match status" value="1"/>
</dbReference>
<dbReference type="Gene3D" id="1.25.40.20">
    <property type="entry name" value="Ankyrin repeat-containing domain"/>
    <property type="match status" value="3"/>
</dbReference>
<organism evidence="4 5">
    <name type="scientific">Cercophora newfieldiana</name>
    <dbReference type="NCBI Taxonomy" id="92897"/>
    <lineage>
        <taxon>Eukaryota</taxon>
        <taxon>Fungi</taxon>
        <taxon>Dikarya</taxon>
        <taxon>Ascomycota</taxon>
        <taxon>Pezizomycotina</taxon>
        <taxon>Sordariomycetes</taxon>
        <taxon>Sordariomycetidae</taxon>
        <taxon>Sordariales</taxon>
        <taxon>Lasiosphaeriaceae</taxon>
        <taxon>Cercophora</taxon>
    </lineage>
</organism>
<dbReference type="Pfam" id="PF12796">
    <property type="entry name" value="Ank_2"/>
    <property type="match status" value="3"/>
</dbReference>
<dbReference type="PANTHER" id="PTHR24166">
    <property type="entry name" value="ROLLING PEBBLES, ISOFORM B"/>
    <property type="match status" value="1"/>
</dbReference>
<sequence>DAEVYITNACVTYLSFDDFERGFCPTDATFETRLSEYPLDENGRTPLSLAAENGFFPIAAALLEASNIITLDFEAQKDNDGLLPLSWAARNGHIEVIKMLLAHSNLERGDANNPLLWAILRDDLAAVELILKAGLETAATGWTDKVAPKALCLAADLGKVPMFTCLLQNLSADVNCRGDKGMTPLMKAALQGRHEMVEELIRLNADPGLKDDQGRTAFSLAAAYGQDNIVSLLLARVRSKIDLDGKEKSGRTPLSLAAGNGHEGIVQMLLQLEGEVDVDSRDASGQTPLFWAARDGH</sequence>
<dbReference type="InterPro" id="IPR002110">
    <property type="entry name" value="Ankyrin_rpt"/>
</dbReference>
<dbReference type="InterPro" id="IPR036770">
    <property type="entry name" value="Ankyrin_rpt-contain_sf"/>
</dbReference>
<evidence type="ECO:0000313" key="5">
    <source>
        <dbReference type="Proteomes" id="UP001174936"/>
    </source>
</evidence>
<feature type="non-terminal residue" evidence="4">
    <location>
        <position position="297"/>
    </location>
</feature>
<feature type="repeat" description="ANK" evidence="3">
    <location>
        <begin position="80"/>
        <end position="101"/>
    </location>
</feature>
<reference evidence="4" key="1">
    <citation type="submission" date="2023-06" db="EMBL/GenBank/DDBJ databases">
        <title>Genome-scale phylogeny and comparative genomics of the fungal order Sordariales.</title>
        <authorList>
            <consortium name="Lawrence Berkeley National Laboratory"/>
            <person name="Hensen N."/>
            <person name="Bonometti L."/>
            <person name="Westerberg I."/>
            <person name="Brannstrom I.O."/>
            <person name="Guillou S."/>
            <person name="Cros-Aarteil S."/>
            <person name="Calhoun S."/>
            <person name="Haridas S."/>
            <person name="Kuo A."/>
            <person name="Mondo S."/>
            <person name="Pangilinan J."/>
            <person name="Riley R."/>
            <person name="Labutti K."/>
            <person name="Andreopoulos B."/>
            <person name="Lipzen A."/>
            <person name="Chen C."/>
            <person name="Yanf M."/>
            <person name="Daum C."/>
            <person name="Ng V."/>
            <person name="Clum A."/>
            <person name="Steindorff A."/>
            <person name="Ohm R."/>
            <person name="Martin F."/>
            <person name="Silar P."/>
            <person name="Natvig D."/>
            <person name="Lalanne C."/>
            <person name="Gautier V."/>
            <person name="Ament-Velasquez S.L."/>
            <person name="Kruys A."/>
            <person name="Hutchinson M.I."/>
            <person name="Powell A.J."/>
            <person name="Barry K."/>
            <person name="Miller A.N."/>
            <person name="Grigoriev I.V."/>
            <person name="Debuchy R."/>
            <person name="Gladieux P."/>
            <person name="Thoren M.H."/>
            <person name="Johannesson H."/>
        </authorList>
    </citation>
    <scope>NUCLEOTIDE SEQUENCE</scope>
    <source>
        <strain evidence="4">SMH2532-1</strain>
    </source>
</reference>
<dbReference type="Proteomes" id="UP001174936">
    <property type="component" value="Unassembled WGS sequence"/>
</dbReference>
<dbReference type="PROSITE" id="PS50088">
    <property type="entry name" value="ANK_REPEAT"/>
    <property type="match status" value="3"/>
</dbReference>
<feature type="repeat" description="ANK" evidence="3">
    <location>
        <begin position="249"/>
        <end position="281"/>
    </location>
</feature>
<keyword evidence="5" id="KW-1185">Reference proteome</keyword>